<dbReference type="CDD" id="cd21134">
    <property type="entry name" value="YTH"/>
    <property type="match status" value="1"/>
</dbReference>
<dbReference type="GO" id="GO:0003729">
    <property type="term" value="F:mRNA binding"/>
    <property type="evidence" value="ECO:0007669"/>
    <property type="project" value="UniProtKB-UniRule"/>
</dbReference>
<feature type="compositionally biased region" description="Polar residues" evidence="2">
    <location>
        <begin position="342"/>
        <end position="353"/>
    </location>
</feature>
<dbReference type="Proteomes" id="UP001630127">
    <property type="component" value="Unassembled WGS sequence"/>
</dbReference>
<evidence type="ECO:0000313" key="5">
    <source>
        <dbReference type="Proteomes" id="UP001630127"/>
    </source>
</evidence>
<comment type="function">
    <text evidence="1">Specifically recognizes and binds N6-methyladenosine (m6A)-containing RNAs, and regulates mRNA stability. M6A is a modification present at internal sites of mRNAs and some non-coding RNAs and plays a role in mRNA stability and processing.</text>
</comment>
<reference evidence="4 5" key="1">
    <citation type="submission" date="2024-11" db="EMBL/GenBank/DDBJ databases">
        <title>A near-complete genome assembly of Cinchona calisaya.</title>
        <authorList>
            <person name="Lian D.C."/>
            <person name="Zhao X.W."/>
            <person name="Wei L."/>
        </authorList>
    </citation>
    <scope>NUCLEOTIDE SEQUENCE [LARGE SCALE GENOMIC DNA]</scope>
    <source>
        <tissue evidence="4">Nenye</tissue>
    </source>
</reference>
<proteinExistence type="inferred from homology"/>
<dbReference type="InterPro" id="IPR007275">
    <property type="entry name" value="YTH_domain"/>
</dbReference>
<comment type="caution">
    <text evidence="4">The sequence shown here is derived from an EMBL/GenBank/DDBJ whole genome shotgun (WGS) entry which is preliminary data.</text>
</comment>
<evidence type="ECO:0000256" key="1">
    <source>
        <dbReference type="RuleBase" id="RU369095"/>
    </source>
</evidence>
<dbReference type="PROSITE" id="PS50882">
    <property type="entry name" value="YTH"/>
    <property type="match status" value="1"/>
</dbReference>
<dbReference type="PANTHER" id="PTHR12357:SF77">
    <property type="entry name" value="YTH DOMAIN-CONTAINING FAMILY PROTEIN"/>
    <property type="match status" value="1"/>
</dbReference>
<dbReference type="Gene3D" id="3.10.590.10">
    <property type="entry name" value="ph1033 like domains"/>
    <property type="match status" value="1"/>
</dbReference>
<evidence type="ECO:0000256" key="2">
    <source>
        <dbReference type="SAM" id="MobiDB-lite"/>
    </source>
</evidence>
<organism evidence="4 5">
    <name type="scientific">Cinchona calisaya</name>
    <dbReference type="NCBI Taxonomy" id="153742"/>
    <lineage>
        <taxon>Eukaryota</taxon>
        <taxon>Viridiplantae</taxon>
        <taxon>Streptophyta</taxon>
        <taxon>Embryophyta</taxon>
        <taxon>Tracheophyta</taxon>
        <taxon>Spermatophyta</taxon>
        <taxon>Magnoliopsida</taxon>
        <taxon>eudicotyledons</taxon>
        <taxon>Gunneridae</taxon>
        <taxon>Pentapetalae</taxon>
        <taxon>asterids</taxon>
        <taxon>lamiids</taxon>
        <taxon>Gentianales</taxon>
        <taxon>Rubiaceae</taxon>
        <taxon>Cinchonoideae</taxon>
        <taxon>Cinchoneae</taxon>
        <taxon>Cinchona</taxon>
    </lineage>
</organism>
<dbReference type="GO" id="GO:1990247">
    <property type="term" value="F:N6-methyladenosine-containing RNA reader activity"/>
    <property type="evidence" value="ECO:0007669"/>
    <property type="project" value="UniProtKB-UniRule"/>
</dbReference>
<keyword evidence="1" id="KW-0694">RNA-binding</keyword>
<feature type="domain" description="YTH" evidence="3">
    <location>
        <begin position="405"/>
        <end position="542"/>
    </location>
</feature>
<evidence type="ECO:0000313" key="4">
    <source>
        <dbReference type="EMBL" id="KAL3535012.1"/>
    </source>
</evidence>
<dbReference type="PANTHER" id="PTHR12357">
    <property type="entry name" value="YTH YT521-B HOMOLOGY DOMAIN-CONTAINING"/>
    <property type="match status" value="1"/>
</dbReference>
<dbReference type="Pfam" id="PF04146">
    <property type="entry name" value="YTH"/>
    <property type="match status" value="1"/>
</dbReference>
<gene>
    <name evidence="4" type="ORF">ACH5RR_003473</name>
</gene>
<keyword evidence="5" id="KW-1185">Reference proteome</keyword>
<feature type="compositionally biased region" description="Basic and acidic residues" evidence="2">
    <location>
        <begin position="323"/>
        <end position="341"/>
    </location>
</feature>
<dbReference type="AlphaFoldDB" id="A0ABD3AUU8"/>
<evidence type="ECO:0000259" key="3">
    <source>
        <dbReference type="PROSITE" id="PS50882"/>
    </source>
</evidence>
<sequence length="613" mass="67358">MEETDQQCFDRFAPVSSSGERVIDLHNVTEQPLSPKDERIISANPSPDAVIPGAPRNAKDQSVALDKGGALTNVYPLDVPHEQSFYFGGFDNGTGNWDDHSNYVNANSLHVVPPGMYNENPSLFFPPGYGYDTQIAYGQFSPIPSPISPIMIDGQLYPPHRIPVSPPYFPSVSPGLPHVSSTISVSQAELMLPASSGQESIVDNALFGPGSGYYVPFGAFGAGDLSGNNSLGFYKFPGEFGSAEALSNQSSSLESSRYLPPLTSGAVYPQPIGILGSYEQNVAQAPFLGQGLASSSLARYYPHGGSYQGMKYGTGSSYHWDNRRNRLGLDKGGRRDREKDSMNYSNDSVGISSDRNRGPRASKPKSKNPAEETSSSGIHKDVESTPALQLDQYNSPGFITDYENAKFFVIKSFSEDNVHKSIKYGIWASTPLGNRKLDAAYHEAKDTTGNRPVFLFFSVNASGQFCGIAEMVGPVDFENDAEYWQQDRWSGQFPVKWHVVKDVPNSRFRHILLENNDNKPVTHSRDSQEVKLEQGIEMLKIFKDYEADTSLIDDFTFYDEREKALLDKKAKQRASLTGNASVDLADPINQLSDNLADTLNLDGSKKLPKTELE</sequence>
<comment type="similarity">
    <text evidence="1">Belongs to the YTHDF family.</text>
</comment>
<accession>A0ABD3AUU8</accession>
<dbReference type="EMBL" id="JBJUIK010000002">
    <property type="protein sequence ID" value="KAL3535012.1"/>
    <property type="molecule type" value="Genomic_DNA"/>
</dbReference>
<name>A0ABD3AUU8_9GENT</name>
<feature type="region of interest" description="Disordered" evidence="2">
    <location>
        <begin position="323"/>
        <end position="386"/>
    </location>
</feature>
<protein>
    <recommendedName>
        <fullName evidence="1">YTH domain-containing family protein</fullName>
    </recommendedName>
</protein>
<dbReference type="InterPro" id="IPR045168">
    <property type="entry name" value="YTH_prot"/>
</dbReference>